<protein>
    <submittedName>
        <fullName evidence="1">(northern house mosquito) hypothetical protein</fullName>
    </submittedName>
</protein>
<dbReference type="EMBL" id="HBUE01132508">
    <property type="protein sequence ID" value="CAG6497110.1"/>
    <property type="molecule type" value="Transcribed_RNA"/>
</dbReference>
<reference evidence="1" key="1">
    <citation type="submission" date="2021-05" db="EMBL/GenBank/DDBJ databases">
        <authorList>
            <person name="Alioto T."/>
            <person name="Alioto T."/>
            <person name="Gomez Garrido J."/>
        </authorList>
    </citation>
    <scope>NUCLEOTIDE SEQUENCE</scope>
</reference>
<dbReference type="AlphaFoldDB" id="A0A8D8CNU3"/>
<proteinExistence type="predicted"/>
<dbReference type="EMBL" id="HBUE01132510">
    <property type="protein sequence ID" value="CAG6497114.1"/>
    <property type="molecule type" value="Transcribed_RNA"/>
</dbReference>
<dbReference type="EMBL" id="HBUE01132509">
    <property type="protein sequence ID" value="CAG6497112.1"/>
    <property type="molecule type" value="Transcribed_RNA"/>
</dbReference>
<dbReference type="EMBL" id="HBUE01132507">
    <property type="protein sequence ID" value="CAG6497108.1"/>
    <property type="molecule type" value="Transcribed_RNA"/>
</dbReference>
<organism evidence="1">
    <name type="scientific">Culex pipiens</name>
    <name type="common">House mosquito</name>
    <dbReference type="NCBI Taxonomy" id="7175"/>
    <lineage>
        <taxon>Eukaryota</taxon>
        <taxon>Metazoa</taxon>
        <taxon>Ecdysozoa</taxon>
        <taxon>Arthropoda</taxon>
        <taxon>Hexapoda</taxon>
        <taxon>Insecta</taxon>
        <taxon>Pterygota</taxon>
        <taxon>Neoptera</taxon>
        <taxon>Endopterygota</taxon>
        <taxon>Diptera</taxon>
        <taxon>Nematocera</taxon>
        <taxon>Culicoidea</taxon>
        <taxon>Culicidae</taxon>
        <taxon>Culicinae</taxon>
        <taxon>Culicini</taxon>
        <taxon>Culex</taxon>
        <taxon>Culex</taxon>
    </lineage>
</organism>
<accession>A0A8D8CNU3</accession>
<sequence>MDLHFRRFDFVYLIAEHFGPLEKCSLRPPGRSPFALFVGLNQTQLPSLHRCATPAFVEHFGAYPQGLNVKPPKFLGGSMKVRPNQHQVSVHVIDGPERADRFEHG</sequence>
<evidence type="ECO:0000313" key="1">
    <source>
        <dbReference type="EMBL" id="CAG6497108.1"/>
    </source>
</evidence>
<name>A0A8D8CNU3_CULPI</name>